<reference evidence="7 8" key="1">
    <citation type="submission" date="2020-08" db="EMBL/GenBank/DDBJ databases">
        <title>Novel species isolated from subtropical streams in China.</title>
        <authorList>
            <person name="Lu H."/>
        </authorList>
    </citation>
    <scope>NUCLEOTIDE SEQUENCE [LARGE SCALE GENOMIC DNA]</scope>
    <source>
        <strain evidence="7 8">NL8W</strain>
    </source>
</reference>
<keyword evidence="3" id="KW-0378">Hydrolase</keyword>
<gene>
    <name evidence="7" type="ORF">H8L47_25955</name>
</gene>
<dbReference type="PANTHER" id="PTHR42978">
    <property type="entry name" value="QUORUM-QUENCHING LACTONASE YTNP-RELATED-RELATED"/>
    <property type="match status" value="1"/>
</dbReference>
<proteinExistence type="inferred from homology"/>
<dbReference type="SUPFAM" id="SSF56281">
    <property type="entry name" value="Metallo-hydrolase/oxidoreductase"/>
    <property type="match status" value="1"/>
</dbReference>
<dbReference type="InterPro" id="IPR036866">
    <property type="entry name" value="RibonucZ/Hydroxyglut_hydro"/>
</dbReference>
<dbReference type="SMART" id="SM00849">
    <property type="entry name" value="Lactamase_B"/>
    <property type="match status" value="1"/>
</dbReference>
<keyword evidence="5" id="KW-0732">Signal</keyword>
<evidence type="ECO:0000259" key="6">
    <source>
        <dbReference type="SMART" id="SM00849"/>
    </source>
</evidence>
<evidence type="ECO:0000313" key="7">
    <source>
        <dbReference type="EMBL" id="MBC3911022.1"/>
    </source>
</evidence>
<comment type="caution">
    <text evidence="7">The sequence shown here is derived from an EMBL/GenBank/DDBJ whole genome shotgun (WGS) entry which is preliminary data.</text>
</comment>
<evidence type="ECO:0000256" key="3">
    <source>
        <dbReference type="ARBA" id="ARBA00022801"/>
    </source>
</evidence>
<evidence type="ECO:0000256" key="1">
    <source>
        <dbReference type="ARBA" id="ARBA00007749"/>
    </source>
</evidence>
<dbReference type="Proteomes" id="UP000646911">
    <property type="component" value="Unassembled WGS sequence"/>
</dbReference>
<dbReference type="Gene3D" id="3.60.15.10">
    <property type="entry name" value="Ribonuclease Z/Hydroxyacylglutathione hydrolase-like"/>
    <property type="match status" value="1"/>
</dbReference>
<comment type="similarity">
    <text evidence="1">Belongs to the metallo-beta-lactamase superfamily.</text>
</comment>
<evidence type="ECO:0000256" key="4">
    <source>
        <dbReference type="ARBA" id="ARBA00022833"/>
    </source>
</evidence>
<dbReference type="EMBL" id="JACOFX010000023">
    <property type="protein sequence ID" value="MBC3911022.1"/>
    <property type="molecule type" value="Genomic_DNA"/>
</dbReference>
<evidence type="ECO:0000256" key="5">
    <source>
        <dbReference type="SAM" id="SignalP"/>
    </source>
</evidence>
<feature type="chain" id="PRO_5046068481" evidence="5">
    <location>
        <begin position="32"/>
        <end position="324"/>
    </location>
</feature>
<keyword evidence="4" id="KW-0862">Zinc</keyword>
<sequence length="324" mass="34861">MIKNTLHKLSRAALCLSIAAAFGVTGSAAYAAAPMVKTSAPAYYRSMLGAFEVTALSDGTIKLPVDKILMEPEQKTREVLAKSFLQAPLETSVNVYLVNTGNKLILIDAGTGSLFGPSLGKLIANLRASGYEPSQIDDIYLTHLHPDHAGGLMINGEMIFSNANIHVNQAEADYWLDQKNMEQAPADSKAFFQGAMASVNPYKAANKLRTFSKDGELLPGLTAHSTQGHTTGHTSYLLESQGEKMLVVGDLIHVAAVQLDKPEVTVTFDSHAKEASAMRQKIFVKAAKDGVIVAATHIQFPGMGRLKKTGASYQWVPVNFTLMP</sequence>
<dbReference type="CDD" id="cd07720">
    <property type="entry name" value="OPHC2-like_MBL-fold"/>
    <property type="match status" value="1"/>
</dbReference>
<dbReference type="InterPro" id="IPR001279">
    <property type="entry name" value="Metallo-B-lactamas"/>
</dbReference>
<accession>A0ABR6ZH04</accession>
<dbReference type="PANTHER" id="PTHR42978:SF6">
    <property type="entry name" value="QUORUM-QUENCHING LACTONASE YTNP-RELATED"/>
    <property type="match status" value="1"/>
</dbReference>
<dbReference type="RefSeq" id="WP_186956679.1">
    <property type="nucleotide sequence ID" value="NZ_JACOFX010000023.1"/>
</dbReference>
<evidence type="ECO:0000313" key="8">
    <source>
        <dbReference type="Proteomes" id="UP000646911"/>
    </source>
</evidence>
<feature type="domain" description="Metallo-beta-lactamase" evidence="6">
    <location>
        <begin position="92"/>
        <end position="297"/>
    </location>
</feature>
<evidence type="ECO:0000256" key="2">
    <source>
        <dbReference type="ARBA" id="ARBA00022723"/>
    </source>
</evidence>
<name>A0ABR6ZH04_9BURK</name>
<keyword evidence="2" id="KW-0479">Metal-binding</keyword>
<organism evidence="7 8">
    <name type="scientific">Undibacterium umbellatum</name>
    <dbReference type="NCBI Taxonomy" id="2762300"/>
    <lineage>
        <taxon>Bacteria</taxon>
        <taxon>Pseudomonadati</taxon>
        <taxon>Pseudomonadota</taxon>
        <taxon>Betaproteobacteria</taxon>
        <taxon>Burkholderiales</taxon>
        <taxon>Oxalobacteraceae</taxon>
        <taxon>Undibacterium</taxon>
    </lineage>
</organism>
<dbReference type="InterPro" id="IPR051013">
    <property type="entry name" value="MBL_superfamily_lactonases"/>
</dbReference>
<feature type="signal peptide" evidence="5">
    <location>
        <begin position="1"/>
        <end position="31"/>
    </location>
</feature>
<keyword evidence="8" id="KW-1185">Reference proteome</keyword>
<protein>
    <submittedName>
        <fullName evidence="7">MBL fold metallo-hydrolase</fullName>
    </submittedName>
</protein>
<dbReference type="Pfam" id="PF00753">
    <property type="entry name" value="Lactamase_B"/>
    <property type="match status" value="1"/>
</dbReference>